<dbReference type="RefSeq" id="WP_076771800.1">
    <property type="nucleotide sequence ID" value="NZ_CP065628.1"/>
</dbReference>
<evidence type="ECO:0000256" key="17">
    <source>
        <dbReference type="ARBA" id="ARBA00030571"/>
    </source>
</evidence>
<evidence type="ECO:0000313" key="20">
    <source>
        <dbReference type="EMBL" id="MEO3716787.1"/>
    </source>
</evidence>
<evidence type="ECO:0000313" key="25">
    <source>
        <dbReference type="Proteomes" id="UP001223646"/>
    </source>
</evidence>
<dbReference type="EMBL" id="JASOOY020000011">
    <property type="protein sequence ID" value="MEO3716787.1"/>
    <property type="molecule type" value="Genomic_DNA"/>
</dbReference>
<protein>
    <recommendedName>
        <fullName evidence="16">Adenosylcobinamide kinase</fullName>
        <ecNumber evidence="8">2.7.1.156</ecNumber>
        <ecNumber evidence="9">2.7.7.62</ecNumber>
    </recommendedName>
    <alternativeName>
        <fullName evidence="17">Adenosylcobinamide-phosphate guanylyltransferase</fullName>
    </alternativeName>
</protein>
<dbReference type="AlphaFoldDB" id="A0AAW9SSX5"/>
<evidence type="ECO:0000256" key="4">
    <source>
        <dbReference type="ARBA" id="ARBA00003889"/>
    </source>
</evidence>
<comment type="catalytic activity">
    <reaction evidence="2">
        <text>adenosylcob(III)inamide phosphate + GTP + H(+) = adenosylcob(III)inamide-GDP + diphosphate</text>
        <dbReference type="Rhea" id="RHEA:22712"/>
        <dbReference type="ChEBI" id="CHEBI:15378"/>
        <dbReference type="ChEBI" id="CHEBI:33019"/>
        <dbReference type="ChEBI" id="CHEBI:37565"/>
        <dbReference type="ChEBI" id="CHEBI:58502"/>
        <dbReference type="ChEBI" id="CHEBI:60487"/>
        <dbReference type="EC" id="2.7.7.62"/>
    </reaction>
</comment>
<dbReference type="GO" id="GO:0008820">
    <property type="term" value="F:cobinamide phosphate guanylyltransferase activity"/>
    <property type="evidence" value="ECO:0007669"/>
    <property type="project" value="UniProtKB-EC"/>
</dbReference>
<feature type="active site" description="GMP-histidine intermediate" evidence="18">
    <location>
        <position position="63"/>
    </location>
</feature>
<comment type="catalytic activity">
    <reaction evidence="3">
        <text>adenosylcob(III)inamide + GTP = adenosylcob(III)inamide phosphate + GDP + H(+)</text>
        <dbReference type="Rhea" id="RHEA:15765"/>
        <dbReference type="ChEBI" id="CHEBI:2480"/>
        <dbReference type="ChEBI" id="CHEBI:15378"/>
        <dbReference type="ChEBI" id="CHEBI:37565"/>
        <dbReference type="ChEBI" id="CHEBI:58189"/>
        <dbReference type="ChEBI" id="CHEBI:58502"/>
        <dbReference type="EC" id="2.7.1.156"/>
    </reaction>
</comment>
<dbReference type="EC" id="2.7.1.156" evidence="8"/>
<reference evidence="20" key="3">
    <citation type="submission" date="2024-05" db="EMBL/GenBank/DDBJ databases">
        <authorList>
            <person name="Wolfe A."/>
        </authorList>
    </citation>
    <scope>NUCLEOTIDE SEQUENCE</scope>
    <source>
        <strain evidence="20">UMB1064</strain>
    </source>
</reference>
<dbReference type="EMBL" id="CP066023">
    <property type="protein sequence ID" value="QQB82540.1"/>
    <property type="molecule type" value="Genomic_DNA"/>
</dbReference>
<dbReference type="Pfam" id="PF02283">
    <property type="entry name" value="CobU"/>
    <property type="match status" value="1"/>
</dbReference>
<dbReference type="SUPFAM" id="SSF52540">
    <property type="entry name" value="P-loop containing nucleoside triphosphate hydrolases"/>
    <property type="match status" value="1"/>
</dbReference>
<evidence type="ECO:0000256" key="12">
    <source>
        <dbReference type="ARBA" id="ARBA00022741"/>
    </source>
</evidence>
<keyword evidence="15 19" id="KW-0342">GTP-binding</keyword>
<evidence type="ECO:0000256" key="16">
    <source>
        <dbReference type="ARBA" id="ARBA00029570"/>
    </source>
</evidence>
<dbReference type="PIRSF" id="PIRSF006135">
    <property type="entry name" value="CobU"/>
    <property type="match status" value="1"/>
</dbReference>
<evidence type="ECO:0000256" key="3">
    <source>
        <dbReference type="ARBA" id="ARBA00001522"/>
    </source>
</evidence>
<feature type="binding site" evidence="19">
    <location>
        <begin position="64"/>
        <end position="67"/>
    </location>
    <ligand>
        <name>GTP</name>
        <dbReference type="ChEBI" id="CHEBI:37565"/>
    </ligand>
</feature>
<evidence type="ECO:0000256" key="18">
    <source>
        <dbReference type="PIRSR" id="PIRSR006135-1"/>
    </source>
</evidence>
<dbReference type="Proteomes" id="UP001223646">
    <property type="component" value="Unassembled WGS sequence"/>
</dbReference>
<evidence type="ECO:0000256" key="19">
    <source>
        <dbReference type="PIRSR" id="PIRSR006135-2"/>
    </source>
</evidence>
<comment type="pathway">
    <text evidence="5">Cofactor biosynthesis; adenosylcobalamin biosynthesis; adenosylcobalamin from cob(II)yrinate a,c-diamide: step 6/7.</text>
</comment>
<evidence type="ECO:0000256" key="13">
    <source>
        <dbReference type="ARBA" id="ARBA00022777"/>
    </source>
</evidence>
<evidence type="ECO:0000256" key="11">
    <source>
        <dbReference type="ARBA" id="ARBA00022679"/>
    </source>
</evidence>
<keyword evidence="12 19" id="KW-0547">Nucleotide-binding</keyword>
<comment type="similarity">
    <text evidence="7">Belongs to the CobU/CobP family.</text>
</comment>
<dbReference type="InterPro" id="IPR027417">
    <property type="entry name" value="P-loop_NTPase"/>
</dbReference>
<dbReference type="Proteomes" id="UP000595198">
    <property type="component" value="Chromosome"/>
</dbReference>
<evidence type="ECO:0000256" key="6">
    <source>
        <dbReference type="ARBA" id="ARBA00005159"/>
    </source>
</evidence>
<reference evidence="23 24" key="1">
    <citation type="submission" date="2020-12" db="EMBL/GenBank/DDBJ databases">
        <title>FDA dAtabase for Regulatory Grade micrObial Sequences (FDA-ARGOS): Supporting development and validation of Infectious Disease Dx tests.</title>
        <authorList>
            <person name="Sproer C."/>
            <person name="Gronow S."/>
            <person name="Severitt S."/>
            <person name="Schroder I."/>
            <person name="Tallon L."/>
            <person name="Sadzewicz L."/>
            <person name="Zhao X."/>
            <person name="Boylan J."/>
            <person name="Ott S."/>
            <person name="Bowen H."/>
            <person name="Vavikolanu K."/>
            <person name="Mehta A."/>
            <person name="Aluvathingal J."/>
            <person name="Nadendla S."/>
            <person name="Lowell S."/>
            <person name="Myers T."/>
            <person name="Yan Y."/>
            <person name="Sichtig H."/>
        </authorList>
    </citation>
    <scope>NUCLEOTIDE SEQUENCE [LARGE SCALE GENOMIC DNA]</scope>
    <source>
        <strain evidence="21 23">FDAARGOS_938</strain>
        <strain evidence="22 24">FDAARGOS_991</strain>
    </source>
</reference>
<dbReference type="EMBL" id="CP065628">
    <property type="protein sequence ID" value="QPR30705.1"/>
    <property type="molecule type" value="Genomic_DNA"/>
</dbReference>
<evidence type="ECO:0000256" key="1">
    <source>
        <dbReference type="ARBA" id="ARBA00000312"/>
    </source>
</evidence>
<evidence type="ECO:0000313" key="24">
    <source>
        <dbReference type="Proteomes" id="UP000595198"/>
    </source>
</evidence>
<dbReference type="Proteomes" id="UP000594774">
    <property type="component" value="Chromosome"/>
</dbReference>
<feature type="binding site" evidence="19">
    <location>
        <begin position="7"/>
        <end position="14"/>
    </location>
    <ligand>
        <name>GTP</name>
        <dbReference type="ChEBI" id="CHEBI:37565"/>
    </ligand>
</feature>
<proteinExistence type="inferred from homology"/>
<evidence type="ECO:0000256" key="9">
    <source>
        <dbReference type="ARBA" id="ARBA00012523"/>
    </source>
</evidence>
<evidence type="ECO:0000256" key="15">
    <source>
        <dbReference type="ARBA" id="ARBA00023134"/>
    </source>
</evidence>
<keyword evidence="11 20" id="KW-0808">Transferase</keyword>
<reference evidence="20" key="2">
    <citation type="submission" date="2023-05" db="EMBL/GenBank/DDBJ databases">
        <authorList>
            <person name="Du J."/>
        </authorList>
    </citation>
    <scope>NUCLEOTIDE SEQUENCE</scope>
    <source>
        <strain evidence="20">UMB1064</strain>
    </source>
</reference>
<keyword evidence="10" id="KW-0169">Cobalamin biosynthesis</keyword>
<evidence type="ECO:0000313" key="21">
    <source>
        <dbReference type="EMBL" id="QPR30705.1"/>
    </source>
</evidence>
<keyword evidence="20" id="KW-0548">Nucleotidyltransferase</keyword>
<dbReference type="Gene3D" id="3.40.50.300">
    <property type="entry name" value="P-loop containing nucleotide triphosphate hydrolases"/>
    <property type="match status" value="1"/>
</dbReference>
<keyword evidence="24" id="KW-1185">Reference proteome</keyword>
<sequence length="197" mass="21347">MRTLVLGGARSGKSSWAEHELLATAAASTDCASDAAASAVLHYIATARPWPGDSDFHSRVEEHRIRRQAQAREHGVAWHTVDDVDAVDALASPKRRMLLDDVGTWLTHIIDAQGLWEAPRGSVAPWTHSLVDAVRNFPADSDLFIVSPEVGFGVIPEHRSGRLFRDEIGLLNQQLAAVCDRVVLVVAGCPMEVKAAS</sequence>
<dbReference type="PANTHER" id="PTHR34848">
    <property type="match status" value="1"/>
</dbReference>
<keyword evidence="13 20" id="KW-0418">Kinase</keyword>
<dbReference type="EC" id="2.7.7.62" evidence="9"/>
<dbReference type="InterPro" id="IPR003203">
    <property type="entry name" value="CobU/CobP"/>
</dbReference>
<feature type="binding site" evidence="19">
    <location>
        <position position="100"/>
    </location>
    <ligand>
        <name>GTP</name>
        <dbReference type="ChEBI" id="CHEBI:37565"/>
    </ligand>
</feature>
<keyword evidence="14" id="KW-0067">ATP-binding</keyword>
<evidence type="ECO:0000313" key="23">
    <source>
        <dbReference type="Proteomes" id="UP000594774"/>
    </source>
</evidence>
<dbReference type="PANTHER" id="PTHR34848:SF1">
    <property type="entry name" value="BIFUNCTIONAL ADENOSYLCOBALAMIN BIOSYNTHESIS PROTEIN COBU"/>
    <property type="match status" value="1"/>
</dbReference>
<comment type="catalytic activity">
    <reaction evidence="1">
        <text>adenosylcob(III)inamide + ATP = adenosylcob(III)inamide phosphate + ADP + H(+)</text>
        <dbReference type="Rhea" id="RHEA:15769"/>
        <dbReference type="ChEBI" id="CHEBI:2480"/>
        <dbReference type="ChEBI" id="CHEBI:15378"/>
        <dbReference type="ChEBI" id="CHEBI:30616"/>
        <dbReference type="ChEBI" id="CHEBI:58502"/>
        <dbReference type="ChEBI" id="CHEBI:456216"/>
        <dbReference type="EC" id="2.7.1.156"/>
    </reaction>
</comment>
<evidence type="ECO:0000313" key="22">
    <source>
        <dbReference type="EMBL" id="QQB82540.1"/>
    </source>
</evidence>
<evidence type="ECO:0000256" key="8">
    <source>
        <dbReference type="ARBA" id="ARBA00012016"/>
    </source>
</evidence>
<evidence type="ECO:0000256" key="7">
    <source>
        <dbReference type="ARBA" id="ARBA00007490"/>
    </source>
</evidence>
<dbReference type="CDD" id="cd00544">
    <property type="entry name" value="CobU"/>
    <property type="match status" value="1"/>
</dbReference>
<dbReference type="GO" id="GO:0009236">
    <property type="term" value="P:cobalamin biosynthetic process"/>
    <property type="evidence" value="ECO:0007669"/>
    <property type="project" value="UniProtKB-KW"/>
</dbReference>
<organism evidence="20 25">
    <name type="scientific">Corynebacterium amycolatum</name>
    <dbReference type="NCBI Taxonomy" id="43765"/>
    <lineage>
        <taxon>Bacteria</taxon>
        <taxon>Bacillati</taxon>
        <taxon>Actinomycetota</taxon>
        <taxon>Actinomycetes</taxon>
        <taxon>Mycobacteriales</taxon>
        <taxon>Corynebacteriaceae</taxon>
        <taxon>Corynebacterium</taxon>
    </lineage>
</organism>
<evidence type="ECO:0000256" key="5">
    <source>
        <dbReference type="ARBA" id="ARBA00004692"/>
    </source>
</evidence>
<dbReference type="GO" id="GO:0043752">
    <property type="term" value="F:adenosylcobinamide kinase activity"/>
    <property type="evidence" value="ECO:0007669"/>
    <property type="project" value="UniProtKB-EC"/>
</dbReference>
<accession>A0AAW9SSX5</accession>
<comment type="function">
    <text evidence="4">Catalyzes ATP-dependent phosphorylation of adenosylcobinamide and addition of GMP to adenosylcobinamide phosphate.</text>
</comment>
<evidence type="ECO:0000256" key="2">
    <source>
        <dbReference type="ARBA" id="ARBA00000711"/>
    </source>
</evidence>
<evidence type="ECO:0000256" key="10">
    <source>
        <dbReference type="ARBA" id="ARBA00022573"/>
    </source>
</evidence>
<evidence type="ECO:0000256" key="14">
    <source>
        <dbReference type="ARBA" id="ARBA00022840"/>
    </source>
</evidence>
<dbReference type="GO" id="GO:0005524">
    <property type="term" value="F:ATP binding"/>
    <property type="evidence" value="ECO:0007669"/>
    <property type="project" value="UniProtKB-KW"/>
</dbReference>
<gene>
    <name evidence="21" type="ORF">I6G95_11045</name>
    <name evidence="22" type="ORF">I6H48_11605</name>
    <name evidence="20" type="ORF">QP460_004205</name>
</gene>
<dbReference type="GO" id="GO:0005525">
    <property type="term" value="F:GTP binding"/>
    <property type="evidence" value="ECO:0007669"/>
    <property type="project" value="UniProtKB-KW"/>
</dbReference>
<name>A0AAW9SSX5_CORAY</name>
<comment type="pathway">
    <text evidence="6">Cofactor biosynthesis; adenosylcobalamin biosynthesis; adenosylcobalamin from cob(II)yrinate a,c-diamide: step 5/7.</text>
</comment>
<feature type="binding site" evidence="19">
    <location>
        <begin position="45"/>
        <end position="47"/>
    </location>
    <ligand>
        <name>GTP</name>
        <dbReference type="ChEBI" id="CHEBI:37565"/>
    </ligand>
</feature>